<dbReference type="Gene3D" id="2.30.30.30">
    <property type="match status" value="1"/>
</dbReference>
<comment type="caution">
    <text evidence="2">The sequence shown here is derived from an EMBL/GenBank/DDBJ whole genome shotgun (WGS) entry which is preliminary data.</text>
</comment>
<name>A0A9D4UYZ6_ADICA</name>
<dbReference type="CDD" id="cd06087">
    <property type="entry name" value="KOW_RPS4"/>
    <property type="match status" value="1"/>
</dbReference>
<dbReference type="EMBL" id="JABFUD020000008">
    <property type="protein sequence ID" value="KAI5076188.1"/>
    <property type="molecule type" value="Genomic_DNA"/>
</dbReference>
<dbReference type="PANTHER" id="PTHR11581">
    <property type="entry name" value="30S/40S RIBOSOMAL PROTEIN S4"/>
    <property type="match status" value="1"/>
</dbReference>
<evidence type="ECO:0000313" key="3">
    <source>
        <dbReference type="Proteomes" id="UP000886520"/>
    </source>
</evidence>
<dbReference type="AlphaFoldDB" id="A0A9D4UYZ6"/>
<dbReference type="GO" id="GO:0006412">
    <property type="term" value="P:translation"/>
    <property type="evidence" value="ECO:0007669"/>
    <property type="project" value="InterPro"/>
</dbReference>
<gene>
    <name evidence="2" type="ORF">GOP47_0008253</name>
</gene>
<feature type="domain" description="Small ribosomal subunit protein eS4 C-terminal" evidence="1">
    <location>
        <begin position="82"/>
        <end position="125"/>
    </location>
</feature>
<dbReference type="GO" id="GO:0003735">
    <property type="term" value="F:structural constituent of ribosome"/>
    <property type="evidence" value="ECO:0007669"/>
    <property type="project" value="InterPro"/>
</dbReference>
<organism evidence="2 3">
    <name type="scientific">Adiantum capillus-veneris</name>
    <name type="common">Maidenhair fern</name>
    <dbReference type="NCBI Taxonomy" id="13818"/>
    <lineage>
        <taxon>Eukaryota</taxon>
        <taxon>Viridiplantae</taxon>
        <taxon>Streptophyta</taxon>
        <taxon>Embryophyta</taxon>
        <taxon>Tracheophyta</taxon>
        <taxon>Polypodiopsida</taxon>
        <taxon>Polypodiidae</taxon>
        <taxon>Polypodiales</taxon>
        <taxon>Pteridineae</taxon>
        <taxon>Pteridaceae</taxon>
        <taxon>Vittarioideae</taxon>
        <taxon>Adiantum</taxon>
    </lineage>
</organism>
<dbReference type="Pfam" id="PF16121">
    <property type="entry name" value="40S_S4_C"/>
    <property type="match status" value="1"/>
</dbReference>
<dbReference type="InterPro" id="IPR032277">
    <property type="entry name" value="Ribosomal_eS4_C"/>
</dbReference>
<dbReference type="InterPro" id="IPR014722">
    <property type="entry name" value="Rib_uL2_dom2"/>
</dbReference>
<dbReference type="InterPro" id="IPR000876">
    <property type="entry name" value="Ribosomal_eS4"/>
</dbReference>
<accession>A0A9D4UYZ6</accession>
<dbReference type="GO" id="GO:0003723">
    <property type="term" value="F:RNA binding"/>
    <property type="evidence" value="ECO:0007669"/>
    <property type="project" value="TreeGrafter"/>
</dbReference>
<dbReference type="GO" id="GO:0022627">
    <property type="term" value="C:cytosolic small ribosomal subunit"/>
    <property type="evidence" value="ECO:0007669"/>
    <property type="project" value="TreeGrafter"/>
</dbReference>
<dbReference type="InterPro" id="IPR041982">
    <property type="entry name" value="Ribosomal_eS4_KOW"/>
</dbReference>
<keyword evidence="3" id="KW-1185">Reference proteome</keyword>
<evidence type="ECO:0000313" key="2">
    <source>
        <dbReference type="EMBL" id="KAI5076188.1"/>
    </source>
</evidence>
<reference evidence="2" key="1">
    <citation type="submission" date="2021-01" db="EMBL/GenBank/DDBJ databases">
        <title>Adiantum capillus-veneris genome.</title>
        <authorList>
            <person name="Fang Y."/>
            <person name="Liao Q."/>
        </authorList>
    </citation>
    <scope>NUCLEOTIDE SEQUENCE</scope>
    <source>
        <strain evidence="2">H3</strain>
        <tissue evidence="2">Leaf</tissue>
    </source>
</reference>
<protein>
    <recommendedName>
        <fullName evidence="1">Small ribosomal subunit protein eS4 C-terminal domain-containing protein</fullName>
    </recommendedName>
</protein>
<dbReference type="OrthoDB" id="504298at2759"/>
<evidence type="ECO:0000259" key="1">
    <source>
        <dbReference type="Pfam" id="PF16121"/>
    </source>
</evidence>
<dbReference type="PANTHER" id="PTHR11581:SF0">
    <property type="entry name" value="SMALL RIBOSOMAL SUBUNIT PROTEIN ES4"/>
    <property type="match status" value="1"/>
</dbReference>
<sequence>MLEIVGSPRPMQQAHKTRECLSMVVLLRNRLKYALTYHEVVAIGMQRLISMDGKVRIDRGKIGIIKHREKHKGSFEILPVQDTADQEFATELGNVFTIGKGIKSWVTLPRGKGIKLSIVEETKKKAGALKGTVA</sequence>
<dbReference type="Proteomes" id="UP000886520">
    <property type="component" value="Chromosome 8"/>
</dbReference>
<proteinExistence type="predicted"/>